<dbReference type="SUPFAM" id="SSF52266">
    <property type="entry name" value="SGNH hydrolase"/>
    <property type="match status" value="1"/>
</dbReference>
<organism evidence="4 5">
    <name type="scientific">Flavobacterium agrisoli</name>
    <dbReference type="NCBI Taxonomy" id="2793066"/>
    <lineage>
        <taxon>Bacteria</taxon>
        <taxon>Pseudomonadati</taxon>
        <taxon>Bacteroidota</taxon>
        <taxon>Flavobacteriia</taxon>
        <taxon>Flavobacteriales</taxon>
        <taxon>Flavobacteriaceae</taxon>
        <taxon>Flavobacterium</taxon>
    </lineage>
</organism>
<dbReference type="InterPro" id="IPR040794">
    <property type="entry name" value="CE2_N"/>
</dbReference>
<name>A0A934PLQ3_9FLAO</name>
<keyword evidence="1" id="KW-0732">Signal</keyword>
<gene>
    <name evidence="4" type="ORF">I5M07_04605</name>
</gene>
<dbReference type="Pfam" id="PF13472">
    <property type="entry name" value="Lipase_GDSL_2"/>
    <property type="match status" value="1"/>
</dbReference>
<dbReference type="EMBL" id="JAEHFV010000001">
    <property type="protein sequence ID" value="MBK0369110.1"/>
    <property type="molecule type" value="Genomic_DNA"/>
</dbReference>
<evidence type="ECO:0000313" key="5">
    <source>
        <dbReference type="Proteomes" id="UP000609172"/>
    </source>
</evidence>
<dbReference type="InterPro" id="IPR013830">
    <property type="entry name" value="SGNH_hydro"/>
</dbReference>
<dbReference type="GO" id="GO:0052689">
    <property type="term" value="F:carboxylic ester hydrolase activity"/>
    <property type="evidence" value="ECO:0007669"/>
    <property type="project" value="InterPro"/>
</dbReference>
<comment type="caution">
    <text evidence="4">The sequence shown here is derived from an EMBL/GenBank/DDBJ whole genome shotgun (WGS) entry which is preliminary data.</text>
</comment>
<keyword evidence="5" id="KW-1185">Reference proteome</keyword>
<dbReference type="PANTHER" id="PTHR37834:SF2">
    <property type="entry name" value="ESTERASE, SGNH HYDROLASE-TYPE"/>
    <property type="match status" value="1"/>
</dbReference>
<dbReference type="CDD" id="cd01831">
    <property type="entry name" value="Endoglucanase_E_like"/>
    <property type="match status" value="1"/>
</dbReference>
<dbReference type="Gene3D" id="3.40.50.1110">
    <property type="entry name" value="SGNH hydrolase"/>
    <property type="match status" value="1"/>
</dbReference>
<dbReference type="PANTHER" id="PTHR37834">
    <property type="entry name" value="GDSL-LIKE LIPASE/ACYLHYDROLASE DOMAIN PROTEIN (AFU_ORTHOLOGUE AFUA_2G00620)"/>
    <property type="match status" value="1"/>
</dbReference>
<dbReference type="InterPro" id="IPR037461">
    <property type="entry name" value="CtCE2-like_dom"/>
</dbReference>
<dbReference type="InterPro" id="IPR052762">
    <property type="entry name" value="PCW_deacetylase/CE"/>
</dbReference>
<protein>
    <submittedName>
        <fullName evidence="4">GDSL family lipase</fullName>
    </submittedName>
</protein>
<evidence type="ECO:0000259" key="2">
    <source>
        <dbReference type="Pfam" id="PF13472"/>
    </source>
</evidence>
<dbReference type="InterPro" id="IPR036514">
    <property type="entry name" value="SGNH_hydro_sf"/>
</dbReference>
<dbReference type="Proteomes" id="UP000609172">
    <property type="component" value="Unassembled WGS sequence"/>
</dbReference>
<dbReference type="AlphaFoldDB" id="A0A934PLQ3"/>
<dbReference type="Pfam" id="PF17996">
    <property type="entry name" value="CE2_N"/>
    <property type="match status" value="1"/>
</dbReference>
<reference evidence="4" key="1">
    <citation type="submission" date="2020-12" db="EMBL/GenBank/DDBJ databases">
        <title>Bacterial novel species Flavobacterium sp. SE-1-e isolated from soil.</title>
        <authorList>
            <person name="Jung H.-Y."/>
        </authorList>
    </citation>
    <scope>NUCLEOTIDE SEQUENCE</scope>
    <source>
        <strain evidence="4">SE-1-e</strain>
    </source>
</reference>
<feature type="domain" description="Carbohydrate esterase 2 N-terminal" evidence="3">
    <location>
        <begin position="33"/>
        <end position="136"/>
    </location>
</feature>
<accession>A0A934PLQ3</accession>
<dbReference type="RefSeq" id="WP_200105019.1">
    <property type="nucleotide sequence ID" value="NZ_JAEHFV010000001.1"/>
</dbReference>
<evidence type="ECO:0000256" key="1">
    <source>
        <dbReference type="SAM" id="SignalP"/>
    </source>
</evidence>
<dbReference type="Gene3D" id="2.60.120.260">
    <property type="entry name" value="Galactose-binding domain-like"/>
    <property type="match status" value="1"/>
</dbReference>
<feature type="domain" description="SGNH hydrolase-type esterase" evidence="2">
    <location>
        <begin position="150"/>
        <end position="339"/>
    </location>
</feature>
<feature type="chain" id="PRO_5037113247" evidence="1">
    <location>
        <begin position="22"/>
        <end position="367"/>
    </location>
</feature>
<sequence>MKIKNKCLFIAVFVISVLISAKETPKKNNLYQFAGRIEHLEDGGTLLIGSASSVTFEFTDLSCEIYLKSVDKNYEHHNYVVLELDGEYLGRFTIKKGGLKTFPIQVTKLQPMHRLTIFKATEAANGSVLFTGTNAHLTKIKQPKKKKVEFIGDSITCGYGNDATSIPCGKGEWYDQHNAYMAYGPQLARMLDFDYVLSSVSGIGMYRNWNDEHENEAIMPDVYENLYLNKDYGKPYDFAFQPDLVSICLGTNDLSDGDGKKKRLPFNENKYVSNYIDFIKTVYLHAPKTRIILLTSPMVSGTKNDVLLRCLNRVITAFAADKNHQPIQLFEFEPMRPNGCGYHPDMIDDTVMANQLQPFFKELLDEN</sequence>
<evidence type="ECO:0000259" key="3">
    <source>
        <dbReference type="Pfam" id="PF17996"/>
    </source>
</evidence>
<evidence type="ECO:0000313" key="4">
    <source>
        <dbReference type="EMBL" id="MBK0369110.1"/>
    </source>
</evidence>
<feature type="signal peptide" evidence="1">
    <location>
        <begin position="1"/>
        <end position="21"/>
    </location>
</feature>
<proteinExistence type="predicted"/>